<dbReference type="RefSeq" id="WP_011156896.1">
    <property type="nucleotide sequence ID" value="NZ_CP116810.1"/>
</dbReference>
<dbReference type="InterPro" id="IPR011662">
    <property type="entry name" value="Secretin/TonB_short_N"/>
</dbReference>
<keyword evidence="7" id="KW-1185">Reference proteome</keyword>
<dbReference type="GeneID" id="66892358"/>
<evidence type="ECO:0000313" key="6">
    <source>
        <dbReference type="EMBL" id="WCL91467.1"/>
    </source>
</evidence>
<dbReference type="PhylomeDB" id="Q6NA53"/>
<dbReference type="Gene3D" id="3.55.50.30">
    <property type="match status" value="1"/>
</dbReference>
<evidence type="ECO:0000313" key="5">
    <source>
        <dbReference type="EMBL" id="CAE26776.1"/>
    </source>
</evidence>
<dbReference type="Proteomes" id="UP000001426">
    <property type="component" value="Chromosome"/>
</dbReference>
<proteinExistence type="predicted"/>
<reference evidence="6" key="3">
    <citation type="submission" date="2022-12" db="EMBL/GenBank/DDBJ databases">
        <title>Complete genome sequence of Rhodopseudomonas palustris CGA0092 and corrections to the R. palustris CGA009 genome sequence.</title>
        <authorList>
            <person name="Mazny B.R."/>
            <person name="Sheff O.F."/>
            <person name="LaSarre B."/>
            <person name="McKinlay A."/>
            <person name="McKinlay J.B."/>
        </authorList>
    </citation>
    <scope>NUCLEOTIDE SEQUENCE</scope>
    <source>
        <strain evidence="6">CGA009</strain>
    </source>
</reference>
<dbReference type="EMBL" id="BX572597">
    <property type="protein sequence ID" value="CAE26776.1"/>
    <property type="molecule type" value="Genomic_DNA"/>
</dbReference>
<evidence type="ECO:0000259" key="4">
    <source>
        <dbReference type="SMART" id="SM00965"/>
    </source>
</evidence>
<protein>
    <submittedName>
        <fullName evidence="6">STN domain-containing protein</fullName>
    </submittedName>
</protein>
<evidence type="ECO:0000313" key="7">
    <source>
        <dbReference type="Proteomes" id="UP000001426"/>
    </source>
</evidence>
<keyword evidence="3" id="KW-0998">Cell outer membrane</keyword>
<dbReference type="SMART" id="SM00965">
    <property type="entry name" value="STN"/>
    <property type="match status" value="1"/>
</dbReference>
<keyword evidence="2" id="KW-0472">Membrane</keyword>
<evidence type="ECO:0000256" key="2">
    <source>
        <dbReference type="ARBA" id="ARBA00023136"/>
    </source>
</evidence>
<sequence length="218" mass="22590">MPPALADQGVVLRVLVLAVSLLSNGVSRASDDPQKFDIAPRPLSEALIAFADQTGKAALIDAATAGGKTSSAVRGLLTPADALRIMLAGTGLSFRRMDDAAFAVGPNTQADDGDLLGRRDRASLRGYFVSVQTAMVQALCRDAVFRATPYRSAVQVWIGWAGDIAAVHALGGTGDAERDARIAEAIAMARVPPPPIGLPQPVTLLLQRGPDDGAACPP</sequence>
<evidence type="ECO:0000256" key="3">
    <source>
        <dbReference type="ARBA" id="ARBA00023237"/>
    </source>
</evidence>
<dbReference type="AlphaFoldDB" id="Q6NA53"/>
<dbReference type="eggNOG" id="COG4774">
    <property type="taxonomic scope" value="Bacteria"/>
</dbReference>
<feature type="domain" description="Secretin/TonB short N-terminal" evidence="4">
    <location>
        <begin position="56"/>
        <end position="107"/>
    </location>
</feature>
<dbReference type="HOGENOM" id="CLU_088938_1_0_5"/>
<reference evidence="5 7" key="2">
    <citation type="journal article" date="2004" name="Nat. Biotechnol.">
        <title>Complete genome sequence of the metabolically versatile photosynthetic bacterium Rhodopseudomonas palustris.</title>
        <authorList>
            <person name="Larimer F.W."/>
            <person name="Chain P."/>
            <person name="Hauser L."/>
            <person name="Lamerdin J."/>
            <person name="Malfatti S."/>
            <person name="Do L."/>
            <person name="Land M.L."/>
            <person name="Pelletier D.A."/>
            <person name="Beatty J.T."/>
            <person name="Lang A.S."/>
            <person name="Tabita F.R."/>
            <person name="Gibson J.L."/>
            <person name="Hanson T.E."/>
            <person name="Bobst C."/>
            <person name="Torres J.L."/>
            <person name="Peres C."/>
            <person name="Harrison F.H."/>
            <person name="Gibson J."/>
            <person name="Harwood C.S."/>
        </authorList>
    </citation>
    <scope>NUCLEOTIDE SEQUENCE [LARGE SCALE GENOMIC DNA]</scope>
    <source>
        <strain evidence="7">ATCC BAA-98 / CGA009</strain>
        <strain evidence="5">CGA009</strain>
    </source>
</reference>
<dbReference type="Pfam" id="PF07660">
    <property type="entry name" value="STN"/>
    <property type="match status" value="1"/>
</dbReference>
<dbReference type="STRING" id="258594.RPA1333"/>
<organism evidence="5">
    <name type="scientific">Rhodopseudomonas palustris (strain ATCC BAA-98 / CGA009)</name>
    <dbReference type="NCBI Taxonomy" id="258594"/>
    <lineage>
        <taxon>Bacteria</taxon>
        <taxon>Pseudomonadati</taxon>
        <taxon>Pseudomonadota</taxon>
        <taxon>Alphaproteobacteria</taxon>
        <taxon>Hyphomicrobiales</taxon>
        <taxon>Nitrobacteraceae</taxon>
        <taxon>Rhodopseudomonas</taxon>
    </lineage>
</organism>
<name>Q6NA53_RHOPA</name>
<dbReference type="GO" id="GO:0019867">
    <property type="term" value="C:outer membrane"/>
    <property type="evidence" value="ECO:0007669"/>
    <property type="project" value="InterPro"/>
</dbReference>
<gene>
    <name evidence="5" type="ordered locus">RPA1333</name>
    <name evidence="6" type="ORF">TX73_006845</name>
</gene>
<dbReference type="KEGG" id="rpa:TX73_006845"/>
<evidence type="ECO:0000256" key="1">
    <source>
        <dbReference type="ARBA" id="ARBA00022448"/>
    </source>
</evidence>
<dbReference type="EMBL" id="CP116810">
    <property type="protein sequence ID" value="WCL91467.1"/>
    <property type="molecule type" value="Genomic_DNA"/>
</dbReference>
<reference evidence="6" key="1">
    <citation type="submission" date="2003-07" db="EMBL/GenBank/DDBJ databases">
        <authorList>
            <consortium name="Rhodopseudomonas genome consortium"/>
            <person name="Larimer F."/>
            <person name="Harwood C."/>
        </authorList>
    </citation>
    <scope>NUCLEOTIDE SEQUENCE</scope>
    <source>
        <strain evidence="6">CGA009</strain>
    </source>
</reference>
<keyword evidence="1" id="KW-0813">Transport</keyword>
<accession>Q6NA53</accession>